<reference evidence="3 4" key="1">
    <citation type="journal article" date="2019" name="Int. J. Syst. Evol. Microbiol.">
        <title>The Global Catalogue of Microorganisms (GCM) 10K type strain sequencing project: providing services to taxonomists for standard genome sequencing and annotation.</title>
        <authorList>
            <consortium name="The Broad Institute Genomics Platform"/>
            <consortium name="The Broad Institute Genome Sequencing Center for Infectious Disease"/>
            <person name="Wu L."/>
            <person name="Ma J."/>
        </authorList>
    </citation>
    <scope>NUCLEOTIDE SEQUENCE [LARGE SCALE GENOMIC DNA]</scope>
    <source>
        <strain evidence="3 4">CGMCC 1.12553</strain>
    </source>
</reference>
<proteinExistence type="predicted"/>
<sequence length="69" mass="7128">MTRPRTKSGLLWGAVGALAFLALAQGYVLVVGPLPLGFLARLGVAAVLGVVVAGVAYATEHRLVRKGRT</sequence>
<name>A0ABD5PAU5_9EURY</name>
<dbReference type="AlphaFoldDB" id="A0ABD5PAU5"/>
<feature type="transmembrane region" description="Helical" evidence="1">
    <location>
        <begin position="36"/>
        <end position="58"/>
    </location>
</feature>
<organism evidence="3 4">
    <name type="scientific">Halobium salinum</name>
    <dbReference type="NCBI Taxonomy" id="1364940"/>
    <lineage>
        <taxon>Archaea</taxon>
        <taxon>Methanobacteriati</taxon>
        <taxon>Methanobacteriota</taxon>
        <taxon>Stenosarchaea group</taxon>
        <taxon>Halobacteria</taxon>
        <taxon>Halobacteriales</taxon>
        <taxon>Haloferacaceae</taxon>
        <taxon>Halobium</taxon>
    </lineage>
</organism>
<dbReference type="EMBL" id="JBHSDS010000006">
    <property type="protein sequence ID" value="MFC4358029.1"/>
    <property type="molecule type" value="Genomic_DNA"/>
</dbReference>
<keyword evidence="1" id="KW-0472">Membrane</keyword>
<dbReference type="Pfam" id="PF25938">
    <property type="entry name" value="DUF7981"/>
    <property type="match status" value="1"/>
</dbReference>
<accession>A0ABD5PAU5</accession>
<keyword evidence="1" id="KW-1133">Transmembrane helix</keyword>
<protein>
    <recommendedName>
        <fullName evidence="2">DUF7981 domain-containing protein</fullName>
    </recommendedName>
</protein>
<feature type="domain" description="DUF7981" evidence="2">
    <location>
        <begin position="3"/>
        <end position="69"/>
    </location>
</feature>
<gene>
    <name evidence="3" type="ORF">ACFO0N_08725</name>
</gene>
<keyword evidence="4" id="KW-1185">Reference proteome</keyword>
<comment type="caution">
    <text evidence="3">The sequence shown here is derived from an EMBL/GenBank/DDBJ whole genome shotgun (WGS) entry which is preliminary data.</text>
</comment>
<evidence type="ECO:0000256" key="1">
    <source>
        <dbReference type="SAM" id="Phobius"/>
    </source>
</evidence>
<dbReference type="RefSeq" id="WP_267624390.1">
    <property type="nucleotide sequence ID" value="NZ_JAODIW010000008.1"/>
</dbReference>
<evidence type="ECO:0000259" key="2">
    <source>
        <dbReference type="Pfam" id="PF25938"/>
    </source>
</evidence>
<dbReference type="InterPro" id="IPR058287">
    <property type="entry name" value="DUF7981"/>
</dbReference>
<evidence type="ECO:0000313" key="3">
    <source>
        <dbReference type="EMBL" id="MFC4358029.1"/>
    </source>
</evidence>
<dbReference type="Proteomes" id="UP001595921">
    <property type="component" value="Unassembled WGS sequence"/>
</dbReference>
<keyword evidence="1" id="KW-0812">Transmembrane</keyword>
<evidence type="ECO:0000313" key="4">
    <source>
        <dbReference type="Proteomes" id="UP001595921"/>
    </source>
</evidence>